<protein>
    <submittedName>
        <fullName evidence="2">Uncharacterized protein</fullName>
    </submittedName>
</protein>
<evidence type="ECO:0000313" key="2">
    <source>
        <dbReference type="EMBL" id="OWK36723.1"/>
    </source>
</evidence>
<gene>
    <name evidence="2" type="ORF">FRUB_09286</name>
</gene>
<reference evidence="3" key="1">
    <citation type="submission" date="2017-06" db="EMBL/GenBank/DDBJ databases">
        <title>Genome analysis of Fimbriiglobus ruber SP5, the first member of the order Planctomycetales with confirmed chitinolytic capability.</title>
        <authorList>
            <person name="Ravin N.V."/>
            <person name="Rakitin A.L."/>
            <person name="Ivanova A.A."/>
            <person name="Beletsky A.V."/>
            <person name="Kulichevskaya I.S."/>
            <person name="Mardanov A.V."/>
            <person name="Dedysh S.N."/>
        </authorList>
    </citation>
    <scope>NUCLEOTIDE SEQUENCE [LARGE SCALE GENOMIC DNA]</scope>
    <source>
        <strain evidence="3">SP5</strain>
    </source>
</reference>
<dbReference type="AlphaFoldDB" id="A0A225D6X0"/>
<sequence>MTRGVASIMTPETYEWSRRVFEAERELDPSNANTLAAAREHFGRMKWKEAGAIEIANEAAKTGQVIPPKWEMGACQRYEAEIWLKEAEGKAAPKPAAETRPDAPKPQPDSNADDLRLLRQEKVKAGREELGRQLERLKQGSGTTSAPDVYEWSKWVFEAERELDPSGAGTVKAAREHVERMKANEARVTQIAKVKQVKPLDLQQVAYQRVEAEIWLKEAEARAAAKP</sequence>
<evidence type="ECO:0000313" key="3">
    <source>
        <dbReference type="Proteomes" id="UP000214646"/>
    </source>
</evidence>
<dbReference type="EMBL" id="NIDE01000017">
    <property type="protein sequence ID" value="OWK36723.1"/>
    <property type="molecule type" value="Genomic_DNA"/>
</dbReference>
<proteinExistence type="predicted"/>
<feature type="compositionally biased region" description="Basic and acidic residues" evidence="1">
    <location>
        <begin position="113"/>
        <end position="122"/>
    </location>
</feature>
<feature type="compositionally biased region" description="Basic and acidic residues" evidence="1">
    <location>
        <begin position="89"/>
        <end position="103"/>
    </location>
</feature>
<dbReference type="Proteomes" id="UP000214646">
    <property type="component" value="Unassembled WGS sequence"/>
</dbReference>
<feature type="region of interest" description="Disordered" evidence="1">
    <location>
        <begin position="89"/>
        <end position="122"/>
    </location>
</feature>
<organism evidence="2 3">
    <name type="scientific">Fimbriiglobus ruber</name>
    <dbReference type="NCBI Taxonomy" id="1908690"/>
    <lineage>
        <taxon>Bacteria</taxon>
        <taxon>Pseudomonadati</taxon>
        <taxon>Planctomycetota</taxon>
        <taxon>Planctomycetia</taxon>
        <taxon>Gemmatales</taxon>
        <taxon>Gemmataceae</taxon>
        <taxon>Fimbriiglobus</taxon>
    </lineage>
</organism>
<comment type="caution">
    <text evidence="2">The sequence shown here is derived from an EMBL/GenBank/DDBJ whole genome shotgun (WGS) entry which is preliminary data.</text>
</comment>
<name>A0A225D6X0_9BACT</name>
<evidence type="ECO:0000256" key="1">
    <source>
        <dbReference type="SAM" id="MobiDB-lite"/>
    </source>
</evidence>
<accession>A0A225D6X0</accession>
<keyword evidence="3" id="KW-1185">Reference proteome</keyword>